<gene>
    <name evidence="2" type="ORF">CH360_08540</name>
    <name evidence="3" type="ORF">CH373_13145</name>
</gene>
<feature type="domain" description="Suppressor of fused-like" evidence="1">
    <location>
        <begin position="200"/>
        <end position="370"/>
    </location>
</feature>
<evidence type="ECO:0000313" key="3">
    <source>
        <dbReference type="EMBL" id="PJZ72649.1"/>
    </source>
</evidence>
<protein>
    <submittedName>
        <fullName evidence="3">Suppressor of fused protein</fullName>
    </submittedName>
</protein>
<reference evidence="4 5" key="1">
    <citation type="submission" date="2017-07" db="EMBL/GenBank/DDBJ databases">
        <title>Leptospira spp. isolated from tropical soils.</title>
        <authorList>
            <person name="Thibeaux R."/>
            <person name="Iraola G."/>
            <person name="Ferres I."/>
            <person name="Bierque E."/>
            <person name="Girault D."/>
            <person name="Soupe-Gilbert M.-E."/>
            <person name="Picardeau M."/>
            <person name="Goarant C."/>
        </authorList>
    </citation>
    <scope>NUCLEOTIDE SEQUENCE [LARGE SCALE GENOMIC DNA]</scope>
    <source>
        <strain evidence="3 5">FH1-B-B1</strain>
        <strain evidence="2 4">FH1-B-C1</strain>
    </source>
</reference>
<organism evidence="3 5">
    <name type="scientific">Leptospira perolatii</name>
    <dbReference type="NCBI Taxonomy" id="2023191"/>
    <lineage>
        <taxon>Bacteria</taxon>
        <taxon>Pseudomonadati</taxon>
        <taxon>Spirochaetota</taxon>
        <taxon>Spirochaetia</taxon>
        <taxon>Leptospirales</taxon>
        <taxon>Leptospiraceae</taxon>
        <taxon>Leptospira</taxon>
    </lineage>
</organism>
<dbReference type="RefSeq" id="WP_100713610.1">
    <property type="nucleotide sequence ID" value="NZ_NPDY01000006.1"/>
</dbReference>
<accession>A0A2M9ZKT4</accession>
<sequence length="373" mass="42860">MTKALEPKIIYQEANPYSSFTAYLEDDGRTVYLYLQSEQNPEFQMKSVWVCNRIDAPTSRTEADLRSGLAPMLLKDEVTDPAPNSGFDPENVHFIWSEEGDGVAFFYNEELQAYLPSWSGVKNFHGYSKYAAKESLTAYPLGNSEFGVIPDRIQKDREHWEFRSKPNVWKSIQELRLGFLEKAFGPHEKYWSADGGKFPQLGIARFKPSQYPNVYVYATVGMSAQNMPGVELYRRDYEDYSRVELVFAIKIGDEDRSESWVPHQIGEIIRFPWNMGKWFGQGHTISMSRRDPESLYVTFTNLLLKEIGSAEEGYPHLQGLVAETGKPIRFLSLLPISEEEKVFIQEKSVSEFIGMMDQNFGTWIHASDRESVI</sequence>
<evidence type="ECO:0000313" key="4">
    <source>
        <dbReference type="Proteomes" id="UP000231962"/>
    </source>
</evidence>
<dbReference type="Proteomes" id="UP000231962">
    <property type="component" value="Unassembled WGS sequence"/>
</dbReference>
<dbReference type="Proteomes" id="UP000231990">
    <property type="component" value="Unassembled WGS sequence"/>
</dbReference>
<dbReference type="AlphaFoldDB" id="A0A2M9ZKT4"/>
<name>A0A2M9ZKT4_9LEPT</name>
<evidence type="ECO:0000313" key="2">
    <source>
        <dbReference type="EMBL" id="PJZ69943.1"/>
    </source>
</evidence>
<comment type="caution">
    <text evidence="3">The sequence shown here is derived from an EMBL/GenBank/DDBJ whole genome shotgun (WGS) entry which is preliminary data.</text>
</comment>
<dbReference type="EMBL" id="NPDZ01000008">
    <property type="protein sequence ID" value="PJZ72649.1"/>
    <property type="molecule type" value="Genomic_DNA"/>
</dbReference>
<dbReference type="OrthoDB" id="333049at2"/>
<evidence type="ECO:0000313" key="5">
    <source>
        <dbReference type="Proteomes" id="UP000231990"/>
    </source>
</evidence>
<keyword evidence="4" id="KW-1185">Reference proteome</keyword>
<evidence type="ECO:0000259" key="1">
    <source>
        <dbReference type="Pfam" id="PF05076"/>
    </source>
</evidence>
<proteinExistence type="predicted"/>
<dbReference type="EMBL" id="NPDY01000006">
    <property type="protein sequence ID" value="PJZ69943.1"/>
    <property type="molecule type" value="Genomic_DNA"/>
</dbReference>
<dbReference type="Pfam" id="PF05076">
    <property type="entry name" value="SUFU"/>
    <property type="match status" value="1"/>
</dbReference>
<dbReference type="InterPro" id="IPR020941">
    <property type="entry name" value="SUFU-like_domain"/>
</dbReference>